<gene>
    <name evidence="4" type="ORF">FHX74_000718</name>
</gene>
<protein>
    <recommendedName>
        <fullName evidence="3">DUF1707 domain-containing protein</fullName>
    </recommendedName>
</protein>
<feature type="compositionally biased region" description="Polar residues" evidence="1">
    <location>
        <begin position="1"/>
        <end position="11"/>
    </location>
</feature>
<evidence type="ECO:0000256" key="2">
    <source>
        <dbReference type="SAM" id="Phobius"/>
    </source>
</evidence>
<keyword evidence="2" id="KW-0472">Membrane</keyword>
<dbReference type="InterPro" id="IPR012551">
    <property type="entry name" value="DUF1707_SHOCT-like"/>
</dbReference>
<dbReference type="AlphaFoldDB" id="A0A7W3P4P7"/>
<feature type="region of interest" description="Disordered" evidence="1">
    <location>
        <begin position="1"/>
        <end position="23"/>
    </location>
</feature>
<evidence type="ECO:0000256" key="1">
    <source>
        <dbReference type="SAM" id="MobiDB-lite"/>
    </source>
</evidence>
<dbReference type="Proteomes" id="UP000523079">
    <property type="component" value="Unassembled WGS sequence"/>
</dbReference>
<name>A0A7W3P4P7_9ACTN</name>
<feature type="domain" description="DUF1707" evidence="3">
    <location>
        <begin position="20"/>
        <end position="68"/>
    </location>
</feature>
<evidence type="ECO:0000313" key="5">
    <source>
        <dbReference type="Proteomes" id="UP000523079"/>
    </source>
</evidence>
<keyword evidence="5" id="KW-1185">Reference proteome</keyword>
<feature type="transmembrane region" description="Helical" evidence="2">
    <location>
        <begin position="101"/>
        <end position="123"/>
    </location>
</feature>
<evidence type="ECO:0000313" key="4">
    <source>
        <dbReference type="EMBL" id="MBA8793124.1"/>
    </source>
</evidence>
<keyword evidence="2" id="KW-0812">Transmembrane</keyword>
<dbReference type="EMBL" id="JACGWT010000001">
    <property type="protein sequence ID" value="MBA8793124.1"/>
    <property type="molecule type" value="Genomic_DNA"/>
</dbReference>
<dbReference type="Pfam" id="PF08044">
    <property type="entry name" value="DUF1707"/>
    <property type="match status" value="1"/>
</dbReference>
<organism evidence="4 5">
    <name type="scientific">Microlunatus kandeliicorticis</name>
    <dbReference type="NCBI Taxonomy" id="1759536"/>
    <lineage>
        <taxon>Bacteria</taxon>
        <taxon>Bacillati</taxon>
        <taxon>Actinomycetota</taxon>
        <taxon>Actinomycetes</taxon>
        <taxon>Propionibacteriales</taxon>
        <taxon>Propionibacteriaceae</taxon>
        <taxon>Microlunatus</taxon>
    </lineage>
</organism>
<proteinExistence type="predicted"/>
<sequence length="124" mass="12965">MSDLPISSSYRSRPGDPVDEDERNRVAARLNSAFTDGTLDPDEYRSRLDRLFAAGTLGELVPVVDGLPPAPTYDQPAIVAQSLSTTTAPGELTPARHGTRAAAIAVGSVAAAVLVVVILLVVLL</sequence>
<evidence type="ECO:0000259" key="3">
    <source>
        <dbReference type="Pfam" id="PF08044"/>
    </source>
</evidence>
<comment type="caution">
    <text evidence="4">The sequence shown here is derived from an EMBL/GenBank/DDBJ whole genome shotgun (WGS) entry which is preliminary data.</text>
</comment>
<accession>A0A7W3P4P7</accession>
<dbReference type="RefSeq" id="WP_182558670.1">
    <property type="nucleotide sequence ID" value="NZ_JACGWT010000001.1"/>
</dbReference>
<keyword evidence="2" id="KW-1133">Transmembrane helix</keyword>
<reference evidence="4 5" key="1">
    <citation type="submission" date="2020-07" db="EMBL/GenBank/DDBJ databases">
        <title>Sequencing the genomes of 1000 actinobacteria strains.</title>
        <authorList>
            <person name="Klenk H.-P."/>
        </authorList>
    </citation>
    <scope>NUCLEOTIDE SEQUENCE [LARGE SCALE GENOMIC DNA]</scope>
    <source>
        <strain evidence="4 5">DSM 100723</strain>
    </source>
</reference>